<dbReference type="InterPro" id="IPR036047">
    <property type="entry name" value="F-box-like_dom_sf"/>
</dbReference>
<name>A0A2U1KLC1_ARTAN</name>
<dbReference type="InterPro" id="IPR044809">
    <property type="entry name" value="AUF1-like"/>
</dbReference>
<dbReference type="Gene3D" id="1.20.1280.50">
    <property type="match status" value="1"/>
</dbReference>
<dbReference type="SUPFAM" id="SSF81383">
    <property type="entry name" value="F-box domain"/>
    <property type="match status" value="1"/>
</dbReference>
<dbReference type="STRING" id="35608.A0A2U1KLC1"/>
<proteinExistence type="predicted"/>
<accession>A0A2U1KLC1</accession>
<dbReference type="InterPro" id="IPR001810">
    <property type="entry name" value="F-box_dom"/>
</dbReference>
<dbReference type="Proteomes" id="UP000245207">
    <property type="component" value="Unassembled WGS sequence"/>
</dbReference>
<dbReference type="PANTHER" id="PTHR31215">
    <property type="entry name" value="OS05G0510400 PROTEIN-RELATED"/>
    <property type="match status" value="1"/>
</dbReference>
<dbReference type="CDD" id="cd09917">
    <property type="entry name" value="F-box_SF"/>
    <property type="match status" value="1"/>
</dbReference>
<comment type="caution">
    <text evidence="2">The sequence shown here is derived from an EMBL/GenBank/DDBJ whole genome shotgun (WGS) entry which is preliminary data.</text>
</comment>
<organism evidence="2 3">
    <name type="scientific">Artemisia annua</name>
    <name type="common">Sweet wormwood</name>
    <dbReference type="NCBI Taxonomy" id="35608"/>
    <lineage>
        <taxon>Eukaryota</taxon>
        <taxon>Viridiplantae</taxon>
        <taxon>Streptophyta</taxon>
        <taxon>Embryophyta</taxon>
        <taxon>Tracheophyta</taxon>
        <taxon>Spermatophyta</taxon>
        <taxon>Magnoliopsida</taxon>
        <taxon>eudicotyledons</taxon>
        <taxon>Gunneridae</taxon>
        <taxon>Pentapetalae</taxon>
        <taxon>asterids</taxon>
        <taxon>campanulids</taxon>
        <taxon>Asterales</taxon>
        <taxon>Asteraceae</taxon>
        <taxon>Asteroideae</taxon>
        <taxon>Anthemideae</taxon>
        <taxon>Artemisiinae</taxon>
        <taxon>Artemisia</taxon>
    </lineage>
</organism>
<dbReference type="EMBL" id="PKPP01016585">
    <property type="protein sequence ID" value="PWA37576.1"/>
    <property type="molecule type" value="Genomic_DNA"/>
</dbReference>
<gene>
    <name evidence="2" type="ORF">CTI12_AA589160</name>
</gene>
<dbReference type="OrthoDB" id="1065058at2759"/>
<evidence type="ECO:0000259" key="1">
    <source>
        <dbReference type="Pfam" id="PF12937"/>
    </source>
</evidence>
<dbReference type="AlphaFoldDB" id="A0A2U1KLC1"/>
<reference evidence="2 3" key="1">
    <citation type="journal article" date="2018" name="Mol. Plant">
        <title>The genome of Artemisia annua provides insight into the evolution of Asteraceae family and artemisinin biosynthesis.</title>
        <authorList>
            <person name="Shen Q."/>
            <person name="Zhang L."/>
            <person name="Liao Z."/>
            <person name="Wang S."/>
            <person name="Yan T."/>
            <person name="Shi P."/>
            <person name="Liu M."/>
            <person name="Fu X."/>
            <person name="Pan Q."/>
            <person name="Wang Y."/>
            <person name="Lv Z."/>
            <person name="Lu X."/>
            <person name="Zhang F."/>
            <person name="Jiang W."/>
            <person name="Ma Y."/>
            <person name="Chen M."/>
            <person name="Hao X."/>
            <person name="Li L."/>
            <person name="Tang Y."/>
            <person name="Lv G."/>
            <person name="Zhou Y."/>
            <person name="Sun X."/>
            <person name="Brodelius P.E."/>
            <person name="Rose J.K.C."/>
            <person name="Tang K."/>
        </authorList>
    </citation>
    <scope>NUCLEOTIDE SEQUENCE [LARGE SCALE GENOMIC DNA]</scope>
    <source>
        <strain evidence="3">cv. Huhao1</strain>
        <tissue evidence="2">Leaf</tissue>
    </source>
</reference>
<evidence type="ECO:0000313" key="2">
    <source>
        <dbReference type="EMBL" id="PWA37576.1"/>
    </source>
</evidence>
<keyword evidence="3" id="KW-1185">Reference proteome</keyword>
<feature type="domain" description="F-box" evidence="1">
    <location>
        <begin position="20"/>
        <end position="53"/>
    </location>
</feature>
<protein>
    <submittedName>
        <fullName evidence="2">F-box domain, Leucine-rich repeat domain, L domain-like protein</fullName>
    </submittedName>
</protein>
<dbReference type="Pfam" id="PF12937">
    <property type="entry name" value="F-box-like"/>
    <property type="match status" value="1"/>
</dbReference>
<evidence type="ECO:0000313" key="3">
    <source>
        <dbReference type="Proteomes" id="UP000245207"/>
    </source>
</evidence>
<sequence length="292" mass="33605">MKNTEKSDAAEDDSSSFDPLPDDVVLQIFRKIIDYETLCPCRLVSKRFNRITLQVDTIRFITKITSYKSFLSKIQSLKKFEGLKYLSVHIPSTSEHPCMCRWKIKCGKNLDSVIFLSPNSVYHSKKYVNENGHEEEDMELTLLKKFTAMECMDHAVLSHLMLLTCIKHIPLLEKVTLKDSGKTYSISLNAEKIAEMRSSLTSPYELIRQNRMSKCYVPLLELPVSGYVLKGVTVFLMEREDLPIGNDSFMKIDDDDSEDKLEAAFNEALMEIFKKHAARFERQLAFTSVIFV</sequence>